<dbReference type="PROSITE" id="PS00989">
    <property type="entry name" value="CLAT_ADAPTOR_S"/>
    <property type="match status" value="1"/>
</dbReference>
<evidence type="ECO:0000256" key="6">
    <source>
        <dbReference type="ARBA" id="ARBA00023034"/>
    </source>
</evidence>
<keyword evidence="8" id="KW-0968">Cytoplasmic vesicle</keyword>
<accession>A0A0G4FSY3</accession>
<evidence type="ECO:0000256" key="1">
    <source>
        <dbReference type="ARBA" id="ARBA00004555"/>
    </source>
</evidence>
<dbReference type="PANTHER" id="PTHR11753">
    <property type="entry name" value="ADAPTOR COMPLEXES SMALL SUBUNIT FAMILY"/>
    <property type="match status" value="1"/>
</dbReference>
<evidence type="ECO:0000256" key="5">
    <source>
        <dbReference type="ARBA" id="ARBA00022927"/>
    </source>
</evidence>
<dbReference type="CDD" id="cd14831">
    <property type="entry name" value="AP1_sigma"/>
    <property type="match status" value="1"/>
</dbReference>
<name>A0A0G4FSY3_9ALVE</name>
<dbReference type="GO" id="GO:0030121">
    <property type="term" value="C:AP-1 adaptor complex"/>
    <property type="evidence" value="ECO:0007669"/>
    <property type="project" value="InterPro"/>
</dbReference>
<evidence type="ECO:0000256" key="8">
    <source>
        <dbReference type="ARBA" id="ARBA00023329"/>
    </source>
</evidence>
<comment type="subcellular location">
    <subcellularLocation>
        <location evidence="2">Cytoplasmic vesicle</location>
        <location evidence="2">Clathrin-coated vesicle membrane</location>
    </subcellularLocation>
    <subcellularLocation>
        <location evidence="1">Golgi apparatus</location>
    </subcellularLocation>
</comment>
<feature type="domain" description="AP complex mu/sigma subunit" evidence="10">
    <location>
        <begin position="1"/>
        <end position="139"/>
    </location>
</feature>
<keyword evidence="7 9" id="KW-0472">Membrane</keyword>
<dbReference type="EMBL" id="CDMZ01000587">
    <property type="protein sequence ID" value="CEM17456.1"/>
    <property type="molecule type" value="Genomic_DNA"/>
</dbReference>
<dbReference type="InterPro" id="IPR044733">
    <property type="entry name" value="AP1_sigma"/>
</dbReference>
<dbReference type="GO" id="GO:0005829">
    <property type="term" value="C:cytosol"/>
    <property type="evidence" value="ECO:0007669"/>
    <property type="project" value="GOC"/>
</dbReference>
<evidence type="ECO:0000259" key="10">
    <source>
        <dbReference type="Pfam" id="PF01217"/>
    </source>
</evidence>
<keyword evidence="5 9" id="KW-0653">Protein transport</keyword>
<evidence type="ECO:0000256" key="3">
    <source>
        <dbReference type="ARBA" id="ARBA00006972"/>
    </source>
</evidence>
<evidence type="ECO:0000256" key="9">
    <source>
        <dbReference type="PIRNR" id="PIRNR015588"/>
    </source>
</evidence>
<dbReference type="InterPro" id="IPR016635">
    <property type="entry name" value="AP_complex_ssu"/>
</dbReference>
<evidence type="ECO:0000256" key="4">
    <source>
        <dbReference type="ARBA" id="ARBA00022448"/>
    </source>
</evidence>
<dbReference type="GO" id="GO:0016482">
    <property type="term" value="P:cytosolic transport"/>
    <property type="evidence" value="ECO:0007669"/>
    <property type="project" value="UniProtKB-ARBA"/>
</dbReference>
<dbReference type="InterPro" id="IPR022775">
    <property type="entry name" value="AP_mu_sigma_su"/>
</dbReference>
<evidence type="ECO:0000313" key="11">
    <source>
        <dbReference type="EMBL" id="CEM17456.1"/>
    </source>
</evidence>
<keyword evidence="6" id="KW-0333">Golgi apparatus</keyword>
<dbReference type="InterPro" id="IPR011012">
    <property type="entry name" value="Longin-like_dom_sf"/>
</dbReference>
<evidence type="ECO:0000256" key="2">
    <source>
        <dbReference type="ARBA" id="ARBA00004640"/>
    </source>
</evidence>
<dbReference type="PhylomeDB" id="A0A0G4FSY3"/>
<dbReference type="FunFam" id="3.30.450.60:FF:000007">
    <property type="entry name" value="AP complex subunit sigma"/>
    <property type="match status" value="1"/>
</dbReference>
<dbReference type="GO" id="GO:0035615">
    <property type="term" value="F:clathrin adaptor activity"/>
    <property type="evidence" value="ECO:0007669"/>
    <property type="project" value="InterPro"/>
</dbReference>
<gene>
    <name evidence="11" type="ORF">Cvel_18477</name>
</gene>
<dbReference type="InterPro" id="IPR000804">
    <property type="entry name" value="Clathrin_sm-chain_CS"/>
</dbReference>
<keyword evidence="4 9" id="KW-0813">Transport</keyword>
<dbReference type="PIRSF" id="PIRSF015588">
    <property type="entry name" value="AP_complex_sigma"/>
    <property type="match status" value="1"/>
</dbReference>
<protein>
    <recommendedName>
        <fullName evidence="9">AP complex subunit sigma</fullName>
    </recommendedName>
</protein>
<dbReference type="Pfam" id="PF01217">
    <property type="entry name" value="Clat_adaptor_s"/>
    <property type="match status" value="1"/>
</dbReference>
<dbReference type="AlphaFoldDB" id="A0A0G4FSY3"/>
<dbReference type="Gene3D" id="3.30.450.60">
    <property type="match status" value="1"/>
</dbReference>
<dbReference type="SUPFAM" id="SSF64356">
    <property type="entry name" value="SNARE-like"/>
    <property type="match status" value="1"/>
</dbReference>
<comment type="similarity">
    <text evidence="3 9">Belongs to the adaptor complexes small subunit family.</text>
</comment>
<sequence length="164" mass="19174">MIHFLLLISRQGKTRLAKWFVNVPQKERQKTIKDVSHLILHRHQKLCNVIEWRENKLVYKRYASLYFVVCIDKDDNELLQLEVIHHYVELLDRYFGNVCELDLIFNFHKAYYILDELIICGELQESSKKAVMRIVAAQDALMDESKDSSSLASVGKKAVASMFA</sequence>
<dbReference type="GO" id="GO:0006886">
    <property type="term" value="P:intracellular protein transport"/>
    <property type="evidence" value="ECO:0007669"/>
    <property type="project" value="UniProtKB-UniRule"/>
</dbReference>
<organism evidence="11">
    <name type="scientific">Chromera velia CCMP2878</name>
    <dbReference type="NCBI Taxonomy" id="1169474"/>
    <lineage>
        <taxon>Eukaryota</taxon>
        <taxon>Sar</taxon>
        <taxon>Alveolata</taxon>
        <taxon>Colpodellida</taxon>
        <taxon>Chromeraceae</taxon>
        <taxon>Chromera</taxon>
    </lineage>
</organism>
<dbReference type="VEuPathDB" id="CryptoDB:Cvel_18477"/>
<evidence type="ECO:0000256" key="7">
    <source>
        <dbReference type="ARBA" id="ARBA00023136"/>
    </source>
</evidence>
<proteinExistence type="inferred from homology"/>
<reference evidence="11" key="1">
    <citation type="submission" date="2014-11" db="EMBL/GenBank/DDBJ databases">
        <authorList>
            <person name="Otto D Thomas"/>
            <person name="Naeem Raeece"/>
        </authorList>
    </citation>
    <scope>NUCLEOTIDE SEQUENCE</scope>
</reference>